<sequence>MDKNKSRRPKRDAQELCASIPSASPPRRRSRRRDLRDPSATPDRPFQQLGTQATANTLVLGLPASLRAGDLEGGQPVPTQTQTQLPKPSLALPTQLIEQHATSSFADVDVESEGGVKVGGDTYDFEHDEEEVDEALRRNEAAAARALGGEPRNSGGIERGDEGCVLNHESSRSPYRRLAEMVAAASRRDVDGGAASVNPDRDPPAAAASPGDPKRFFSPVVAYFAPEVSKTRRGILGDRITERGGAVARDVNDPRVTHVLTTSTTYRHWNPAARLVSPDWAQACIRAGELRPEDEHPPALTGGVNPPASLSSSPLPPVASPMRLGPPPSSQDASQGHVVVDSGSGADGLVRPWLGKKRGAFACQRPSTAAPVNLNPHITRPLEELAAIYEDVLGGTNAYKARHHKQVAGAVERLDFVVTDVEQLCDPPVTPAFAQKTSTVRDKIRELLATGKLAKLEELKRKPDVEAVLELSGVWGIGTETARKLHREDGVSTVAQLRALAARQPGKLSANQHVGLRFYEEFKERIPRDEVEALAGHVEDAVAAVCPGCSVTVAGSYRRGKTSCGDVDVLLCPSEEFIRGGSQGAPGATVDTVEDILPAVLARLRTRGVVTDDLSTGTVSWMGVARLPDSRERLAPTTTDGAEGDGAVAVVTPKRLHRRMDIKTYTPDEMPFALLYFTGSGYFNRSMRTWADKAKGLSLHDRGFNLVRGNDMTAVRDAKFRDERDVFEYLGLEYVPPEDRSV</sequence>
<dbReference type="OMA" id="WAQACIR"/>
<dbReference type="InParanoid" id="C1E884"/>
<dbReference type="Gene3D" id="3.40.50.10190">
    <property type="entry name" value="BRCT domain"/>
    <property type="match status" value="1"/>
</dbReference>
<feature type="region of interest" description="Disordered" evidence="9">
    <location>
        <begin position="292"/>
        <end position="342"/>
    </location>
</feature>
<dbReference type="InterPro" id="IPR027421">
    <property type="entry name" value="DNA_pol_lamdba_lyase_dom_sf"/>
</dbReference>
<feature type="region of interest" description="Disordered" evidence="9">
    <location>
        <begin position="145"/>
        <end position="165"/>
    </location>
</feature>
<dbReference type="Pfam" id="PF14791">
    <property type="entry name" value="DNA_pol_B_thumb"/>
    <property type="match status" value="1"/>
</dbReference>
<dbReference type="GO" id="GO:0016829">
    <property type="term" value="F:lyase activity"/>
    <property type="evidence" value="ECO:0007669"/>
    <property type="project" value="UniProtKB-KW"/>
</dbReference>
<dbReference type="Pfam" id="PF10391">
    <property type="entry name" value="DNA_pol_lambd_f"/>
    <property type="match status" value="1"/>
</dbReference>
<dbReference type="GO" id="GO:0003887">
    <property type="term" value="F:DNA-directed DNA polymerase activity"/>
    <property type="evidence" value="ECO:0007669"/>
    <property type="project" value="InterPro"/>
</dbReference>
<dbReference type="eggNOG" id="KOG2534">
    <property type="taxonomic scope" value="Eukaryota"/>
</dbReference>
<feature type="compositionally biased region" description="Low complexity" evidence="9">
    <location>
        <begin position="75"/>
        <end position="86"/>
    </location>
</feature>
<protein>
    <recommendedName>
        <fullName evidence="2">DNA polymerase lambda</fullName>
    </recommendedName>
</protein>
<dbReference type="SUPFAM" id="SSF81585">
    <property type="entry name" value="PsbU/PolX domain-like"/>
    <property type="match status" value="1"/>
</dbReference>
<evidence type="ECO:0000313" key="12">
    <source>
        <dbReference type="Proteomes" id="UP000002009"/>
    </source>
</evidence>
<evidence type="ECO:0000313" key="11">
    <source>
        <dbReference type="EMBL" id="ACO64469.1"/>
    </source>
</evidence>
<name>C1E884_MICCC</name>
<feature type="region of interest" description="Disordered" evidence="9">
    <location>
        <begin position="1"/>
        <end position="54"/>
    </location>
</feature>
<feature type="compositionally biased region" description="Pro residues" evidence="9">
    <location>
        <begin position="314"/>
        <end position="329"/>
    </location>
</feature>
<dbReference type="SUPFAM" id="SSF47802">
    <property type="entry name" value="DNA polymerase beta, N-terminal domain-like"/>
    <property type="match status" value="1"/>
</dbReference>
<reference evidence="11 12" key="1">
    <citation type="journal article" date="2009" name="Science">
        <title>Green evolution and dynamic adaptations revealed by genomes of the marine picoeukaryotes Micromonas.</title>
        <authorList>
            <person name="Worden A.Z."/>
            <person name="Lee J.H."/>
            <person name="Mock T."/>
            <person name="Rouze P."/>
            <person name="Simmons M.P."/>
            <person name="Aerts A.L."/>
            <person name="Allen A.E."/>
            <person name="Cuvelier M.L."/>
            <person name="Derelle E."/>
            <person name="Everett M.V."/>
            <person name="Foulon E."/>
            <person name="Grimwood J."/>
            <person name="Gundlach H."/>
            <person name="Henrissat B."/>
            <person name="Napoli C."/>
            <person name="McDonald S.M."/>
            <person name="Parker M.S."/>
            <person name="Rombauts S."/>
            <person name="Salamov A."/>
            <person name="Von Dassow P."/>
            <person name="Badger J.H."/>
            <person name="Coutinho P.M."/>
            <person name="Demir E."/>
            <person name="Dubchak I."/>
            <person name="Gentemann C."/>
            <person name="Eikrem W."/>
            <person name="Gready J.E."/>
            <person name="John U."/>
            <person name="Lanier W."/>
            <person name="Lindquist E.A."/>
            <person name="Lucas S."/>
            <person name="Mayer K.F."/>
            <person name="Moreau H."/>
            <person name="Not F."/>
            <person name="Otillar R."/>
            <person name="Panaud O."/>
            <person name="Pangilinan J."/>
            <person name="Paulsen I."/>
            <person name="Piegu B."/>
            <person name="Poliakov A."/>
            <person name="Robbens S."/>
            <person name="Schmutz J."/>
            <person name="Toulza E."/>
            <person name="Wyss T."/>
            <person name="Zelensky A."/>
            <person name="Zhou K."/>
            <person name="Armbrust E.V."/>
            <person name="Bhattacharya D."/>
            <person name="Goodenough U.W."/>
            <person name="Van de Peer Y."/>
            <person name="Grigoriev I.V."/>
        </authorList>
    </citation>
    <scope>NUCLEOTIDE SEQUENCE [LARGE SCALE GENOMIC DNA]</scope>
    <source>
        <strain evidence="12">RCC299 / NOUM17</strain>
    </source>
</reference>
<dbReference type="SMART" id="SM00483">
    <property type="entry name" value="POLXc"/>
    <property type="match status" value="1"/>
</dbReference>
<dbReference type="Gene3D" id="3.30.210.10">
    <property type="entry name" value="DNA polymerase, thumb domain"/>
    <property type="match status" value="1"/>
</dbReference>
<dbReference type="GO" id="GO:0005634">
    <property type="term" value="C:nucleus"/>
    <property type="evidence" value="ECO:0007669"/>
    <property type="project" value="TreeGrafter"/>
</dbReference>
<evidence type="ECO:0000256" key="1">
    <source>
        <dbReference type="ARBA" id="ARBA00001936"/>
    </source>
</evidence>
<evidence type="ECO:0000256" key="6">
    <source>
        <dbReference type="ARBA" id="ARBA00022705"/>
    </source>
</evidence>
<dbReference type="Proteomes" id="UP000002009">
    <property type="component" value="Chromosome 6"/>
</dbReference>
<dbReference type="PANTHER" id="PTHR11276">
    <property type="entry name" value="DNA POLYMERASE TYPE-X FAMILY MEMBER"/>
    <property type="match status" value="1"/>
</dbReference>
<dbReference type="PRINTS" id="PR00869">
    <property type="entry name" value="DNAPOLX"/>
</dbReference>
<dbReference type="EMBL" id="CP001327">
    <property type="protein sequence ID" value="ACO64469.1"/>
    <property type="molecule type" value="Genomic_DNA"/>
</dbReference>
<dbReference type="FunCoup" id="C1E884">
    <property type="interactions" value="1306"/>
</dbReference>
<gene>
    <name evidence="11" type="ORF">MICPUN_59282</name>
</gene>
<keyword evidence="6" id="KW-0235">DNA replication</keyword>
<dbReference type="SUPFAM" id="SSF81301">
    <property type="entry name" value="Nucleotidyltransferase"/>
    <property type="match status" value="1"/>
</dbReference>
<dbReference type="STRING" id="296587.C1E884"/>
<dbReference type="CDD" id="cd00141">
    <property type="entry name" value="NT_POLXc"/>
    <property type="match status" value="1"/>
</dbReference>
<dbReference type="InterPro" id="IPR022312">
    <property type="entry name" value="DNA_pol_X"/>
</dbReference>
<evidence type="ECO:0000259" key="10">
    <source>
        <dbReference type="PROSITE" id="PS50172"/>
    </source>
</evidence>
<dbReference type="InterPro" id="IPR018944">
    <property type="entry name" value="DNA_pol_lambd_fingers_domain"/>
</dbReference>
<dbReference type="InterPro" id="IPR029398">
    <property type="entry name" value="PolB_thumb"/>
</dbReference>
<accession>C1E884</accession>
<keyword evidence="4" id="KW-0808">Transferase</keyword>
<dbReference type="InterPro" id="IPR002008">
    <property type="entry name" value="DNA_pol_X_beta-like"/>
</dbReference>
<dbReference type="PROSITE" id="PS50172">
    <property type="entry name" value="BRCT"/>
    <property type="match status" value="1"/>
</dbReference>
<dbReference type="InterPro" id="IPR037160">
    <property type="entry name" value="DNA_Pol_thumb_sf"/>
</dbReference>
<keyword evidence="7" id="KW-0456">Lyase</keyword>
<feature type="compositionally biased region" description="Basic residues" evidence="9">
    <location>
        <begin position="1"/>
        <end position="10"/>
    </location>
</feature>
<evidence type="ECO:0000256" key="5">
    <source>
        <dbReference type="ARBA" id="ARBA00022695"/>
    </source>
</evidence>
<comment type="cofactor">
    <cofactor evidence="1">
        <name>Mn(2+)</name>
        <dbReference type="ChEBI" id="CHEBI:29035"/>
    </cofactor>
</comment>
<dbReference type="Gene3D" id="3.30.460.10">
    <property type="entry name" value="Beta Polymerase, domain 2"/>
    <property type="match status" value="1"/>
</dbReference>
<dbReference type="OrthoDB" id="205514at2759"/>
<feature type="domain" description="BRCT" evidence="10">
    <location>
        <begin position="212"/>
        <end position="298"/>
    </location>
</feature>
<dbReference type="RefSeq" id="XP_002503211.1">
    <property type="nucleotide sequence ID" value="XM_002503165.1"/>
</dbReference>
<keyword evidence="3" id="KW-0237">DNA synthesis</keyword>
<dbReference type="InterPro" id="IPR036420">
    <property type="entry name" value="BRCT_dom_sf"/>
</dbReference>
<evidence type="ECO:0000256" key="2">
    <source>
        <dbReference type="ARBA" id="ARBA00016513"/>
    </source>
</evidence>
<dbReference type="AlphaFoldDB" id="C1E884"/>
<dbReference type="KEGG" id="mis:MICPUN_59282"/>
<evidence type="ECO:0000256" key="3">
    <source>
        <dbReference type="ARBA" id="ARBA00022634"/>
    </source>
</evidence>
<dbReference type="InterPro" id="IPR002054">
    <property type="entry name" value="DNA-dir_DNA_pol_X"/>
</dbReference>
<dbReference type="GO" id="GO:0003677">
    <property type="term" value="F:DNA binding"/>
    <property type="evidence" value="ECO:0007669"/>
    <property type="project" value="InterPro"/>
</dbReference>
<organism evidence="11 12">
    <name type="scientific">Micromonas commoda (strain RCC299 / NOUM17 / CCMP2709)</name>
    <name type="common">Picoplanktonic green alga</name>
    <dbReference type="NCBI Taxonomy" id="296587"/>
    <lineage>
        <taxon>Eukaryota</taxon>
        <taxon>Viridiplantae</taxon>
        <taxon>Chlorophyta</taxon>
        <taxon>Mamiellophyceae</taxon>
        <taxon>Mamiellales</taxon>
        <taxon>Mamiellaceae</taxon>
        <taxon>Micromonas</taxon>
    </lineage>
</organism>
<feature type="region of interest" description="Disordered" evidence="9">
    <location>
        <begin position="103"/>
        <end position="133"/>
    </location>
</feature>
<feature type="active site" description="Nucleophile; Schiff-base intermediate with DNA; for 5'-dRP lyase activity" evidence="8">
    <location>
        <position position="443"/>
    </location>
</feature>
<dbReference type="Pfam" id="PF14792">
    <property type="entry name" value="DNA_pol_B_palm"/>
    <property type="match status" value="1"/>
</dbReference>
<dbReference type="GeneID" id="8244498"/>
<dbReference type="SUPFAM" id="SSF52113">
    <property type="entry name" value="BRCT domain"/>
    <property type="match status" value="1"/>
</dbReference>
<feature type="region of interest" description="Disordered" evidence="9">
    <location>
        <begin position="67"/>
        <end position="86"/>
    </location>
</feature>
<feature type="region of interest" description="Disordered" evidence="9">
    <location>
        <begin position="188"/>
        <end position="212"/>
    </location>
</feature>
<evidence type="ECO:0000256" key="9">
    <source>
        <dbReference type="SAM" id="MobiDB-lite"/>
    </source>
</evidence>
<keyword evidence="12" id="KW-1185">Reference proteome</keyword>
<evidence type="ECO:0000256" key="7">
    <source>
        <dbReference type="ARBA" id="ARBA00023239"/>
    </source>
</evidence>
<dbReference type="Gene3D" id="1.10.150.20">
    <property type="entry name" value="5' to 3' exonuclease, C-terminal subdomain"/>
    <property type="match status" value="1"/>
</dbReference>
<dbReference type="PRINTS" id="PR00870">
    <property type="entry name" value="DNAPOLXBETA"/>
</dbReference>
<dbReference type="PANTHER" id="PTHR11276:SF28">
    <property type="entry name" value="DNA POLYMERASE LAMBDA"/>
    <property type="match status" value="1"/>
</dbReference>
<dbReference type="InterPro" id="IPR043519">
    <property type="entry name" value="NT_sf"/>
</dbReference>
<dbReference type="InterPro" id="IPR028207">
    <property type="entry name" value="DNA_pol_B_palm_palm"/>
</dbReference>
<dbReference type="Gene3D" id="1.10.150.110">
    <property type="entry name" value="DNA polymerase beta, N-terminal domain-like"/>
    <property type="match status" value="1"/>
</dbReference>
<proteinExistence type="predicted"/>
<keyword evidence="5" id="KW-0548">Nucleotidyltransferase</keyword>
<evidence type="ECO:0000256" key="4">
    <source>
        <dbReference type="ARBA" id="ARBA00022679"/>
    </source>
</evidence>
<dbReference type="GO" id="GO:0006303">
    <property type="term" value="P:double-strand break repair via nonhomologous end joining"/>
    <property type="evidence" value="ECO:0007669"/>
    <property type="project" value="TreeGrafter"/>
</dbReference>
<evidence type="ECO:0000256" key="8">
    <source>
        <dbReference type="PIRSR" id="PIRSR622312-50"/>
    </source>
</evidence>
<dbReference type="InterPro" id="IPR001357">
    <property type="entry name" value="BRCT_dom"/>
</dbReference>